<dbReference type="PANTHER" id="PTHR31174">
    <property type="entry name" value="SEED MATURATION FAMILY PROTEIN"/>
    <property type="match status" value="1"/>
</dbReference>
<feature type="domain" description="SMP" evidence="4">
    <location>
        <begin position="37"/>
        <end position="93"/>
    </location>
</feature>
<gene>
    <name evidence="5" type="ORF">Cni_G11841</name>
</gene>
<keyword evidence="2" id="KW-0677">Repeat</keyword>
<dbReference type="Proteomes" id="UP001327560">
    <property type="component" value="Chromosome 4"/>
</dbReference>
<dbReference type="EMBL" id="CP136893">
    <property type="protein sequence ID" value="WOL03121.1"/>
    <property type="molecule type" value="Genomic_DNA"/>
</dbReference>
<evidence type="ECO:0000259" key="4">
    <source>
        <dbReference type="Pfam" id="PF04927"/>
    </source>
</evidence>
<evidence type="ECO:0000256" key="2">
    <source>
        <dbReference type="ARBA" id="ARBA00022737"/>
    </source>
</evidence>
<proteinExistence type="inferred from homology"/>
<feature type="domain" description="SMP" evidence="4">
    <location>
        <begin position="102"/>
        <end position="160"/>
    </location>
</feature>
<accession>A0AAQ3QB84</accession>
<dbReference type="InterPro" id="IPR007011">
    <property type="entry name" value="LEA_SMP_dom"/>
</dbReference>
<organism evidence="5 6">
    <name type="scientific">Canna indica</name>
    <name type="common">Indian-shot</name>
    <dbReference type="NCBI Taxonomy" id="4628"/>
    <lineage>
        <taxon>Eukaryota</taxon>
        <taxon>Viridiplantae</taxon>
        <taxon>Streptophyta</taxon>
        <taxon>Embryophyta</taxon>
        <taxon>Tracheophyta</taxon>
        <taxon>Spermatophyta</taxon>
        <taxon>Magnoliopsida</taxon>
        <taxon>Liliopsida</taxon>
        <taxon>Zingiberales</taxon>
        <taxon>Cannaceae</taxon>
        <taxon>Canna</taxon>
    </lineage>
</organism>
<sequence length="161" mass="16746">MSQYQPRRTDEGREEDQSSDGAVNVAGGHAAMWTNKITMGEALEATARSAGDRPVQRHDAAAIAAAEATATGMNVVLPGGLADAARLAADANSVATRDEYKTKLGDILGDAVTKIPADKEVTKEDAARVARAEIRTSPDFDKSCGGVADSVTAAARLNEHP</sequence>
<dbReference type="AlphaFoldDB" id="A0AAQ3QB84"/>
<evidence type="ECO:0000256" key="1">
    <source>
        <dbReference type="ARBA" id="ARBA00010733"/>
    </source>
</evidence>
<comment type="similarity">
    <text evidence="1">Belongs to the LEA type SMP family.</text>
</comment>
<dbReference type="Pfam" id="PF04927">
    <property type="entry name" value="SMP"/>
    <property type="match status" value="2"/>
</dbReference>
<evidence type="ECO:0000313" key="6">
    <source>
        <dbReference type="Proteomes" id="UP001327560"/>
    </source>
</evidence>
<name>A0AAQ3QB84_9LILI</name>
<keyword evidence="6" id="KW-1185">Reference proteome</keyword>
<reference evidence="5 6" key="1">
    <citation type="submission" date="2023-10" db="EMBL/GenBank/DDBJ databases">
        <title>Chromosome-scale genome assembly provides insights into flower coloration mechanisms of Canna indica.</title>
        <authorList>
            <person name="Li C."/>
        </authorList>
    </citation>
    <scope>NUCLEOTIDE SEQUENCE [LARGE SCALE GENOMIC DNA]</scope>
    <source>
        <tissue evidence="5">Flower</tissue>
    </source>
</reference>
<dbReference type="PANTHER" id="PTHR31174:SF7">
    <property type="entry name" value="LATE EMBRYOGENESIS ABUNDANT PROTEIN 31-RELATED"/>
    <property type="match status" value="1"/>
</dbReference>
<evidence type="ECO:0000256" key="3">
    <source>
        <dbReference type="SAM" id="MobiDB-lite"/>
    </source>
</evidence>
<evidence type="ECO:0000313" key="5">
    <source>
        <dbReference type="EMBL" id="WOL03121.1"/>
    </source>
</evidence>
<dbReference type="InterPro" id="IPR042971">
    <property type="entry name" value="LEA_SMP"/>
</dbReference>
<feature type="region of interest" description="Disordered" evidence="3">
    <location>
        <begin position="1"/>
        <end position="27"/>
    </location>
</feature>
<protein>
    <submittedName>
        <fullName evidence="5">Seed maturation protein</fullName>
    </submittedName>
</protein>